<dbReference type="RefSeq" id="XP_012944359.1">
    <property type="nucleotide sequence ID" value="XM_013088905.1"/>
</dbReference>
<keyword evidence="2" id="KW-1185">Reference proteome</keyword>
<name>A0ABM1AB67_APLCA</name>
<evidence type="ECO:0000313" key="3">
    <source>
        <dbReference type="RefSeq" id="XP_012944359.1"/>
    </source>
</evidence>
<gene>
    <name evidence="3" type="primary">LOC106013371</name>
</gene>
<proteinExistence type="predicted"/>
<dbReference type="Proteomes" id="UP000694888">
    <property type="component" value="Unplaced"/>
</dbReference>
<organism evidence="2 3">
    <name type="scientific">Aplysia californica</name>
    <name type="common">California sea hare</name>
    <dbReference type="NCBI Taxonomy" id="6500"/>
    <lineage>
        <taxon>Eukaryota</taxon>
        <taxon>Metazoa</taxon>
        <taxon>Spiralia</taxon>
        <taxon>Lophotrochozoa</taxon>
        <taxon>Mollusca</taxon>
        <taxon>Gastropoda</taxon>
        <taxon>Heterobranchia</taxon>
        <taxon>Euthyneura</taxon>
        <taxon>Tectipleura</taxon>
        <taxon>Aplysiida</taxon>
        <taxon>Aplysioidea</taxon>
        <taxon>Aplysiidae</taxon>
        <taxon>Aplysia</taxon>
    </lineage>
</organism>
<protein>
    <submittedName>
        <fullName evidence="3">Uncharacterized protein LOC106013371</fullName>
    </submittedName>
</protein>
<keyword evidence="1" id="KW-0732">Signal</keyword>
<sequence>MKLLLWTCVVAVCLTLSTVKGQDGTPCTGICDVACDNSATCFDIPGVLDCNMVSQGCAAFCKQTCGCFQTCVSTCARDNDPCVFEQGQTPNTFTDILCSYSEAICDGFCVSNCPGQVFFDFLKATVGPLAAS</sequence>
<accession>A0ABM1AB67</accession>
<evidence type="ECO:0000313" key="2">
    <source>
        <dbReference type="Proteomes" id="UP000694888"/>
    </source>
</evidence>
<evidence type="ECO:0000256" key="1">
    <source>
        <dbReference type="SAM" id="SignalP"/>
    </source>
</evidence>
<feature type="signal peptide" evidence="1">
    <location>
        <begin position="1"/>
        <end position="21"/>
    </location>
</feature>
<reference evidence="3" key="1">
    <citation type="submission" date="2025-08" db="UniProtKB">
        <authorList>
            <consortium name="RefSeq"/>
        </authorList>
    </citation>
    <scope>IDENTIFICATION</scope>
</reference>
<dbReference type="GeneID" id="106013371"/>
<feature type="chain" id="PRO_5046923965" evidence="1">
    <location>
        <begin position="22"/>
        <end position="132"/>
    </location>
</feature>